<name>A0A1J5QNC7_9ZZZZ</name>
<dbReference type="EMBL" id="MLJW01000570">
    <property type="protein sequence ID" value="OIQ85081.1"/>
    <property type="molecule type" value="Genomic_DNA"/>
</dbReference>
<organism evidence="1">
    <name type="scientific">mine drainage metagenome</name>
    <dbReference type="NCBI Taxonomy" id="410659"/>
    <lineage>
        <taxon>unclassified sequences</taxon>
        <taxon>metagenomes</taxon>
        <taxon>ecological metagenomes</taxon>
    </lineage>
</organism>
<sequence length="189" mass="20610">MRVLRVRHQHLRHEFAQGLHGVARVLVHVDQDMGGRQSPQAGEVDVLGSAHLGHVAHGVGRVHAEPGARHDLRAQSEVEQGFGQARHQAGDARVLSRRGEGLAQGVREGGGLAGVLRCGHDVLASRRAATVRCVTCAACGPGRRGWGRTRRAAGRAAACWPRPSAMGWWHRRGRRRWRAAPVARNHRAR</sequence>
<evidence type="ECO:0000313" key="1">
    <source>
        <dbReference type="EMBL" id="OIQ85081.1"/>
    </source>
</evidence>
<accession>A0A1J5QNC7</accession>
<gene>
    <name evidence="1" type="ORF">GALL_331010</name>
</gene>
<reference evidence="1" key="1">
    <citation type="submission" date="2016-10" db="EMBL/GenBank/DDBJ databases">
        <title>Sequence of Gallionella enrichment culture.</title>
        <authorList>
            <person name="Poehlein A."/>
            <person name="Muehling M."/>
            <person name="Daniel R."/>
        </authorList>
    </citation>
    <scope>NUCLEOTIDE SEQUENCE</scope>
</reference>
<protein>
    <submittedName>
        <fullName evidence="1">Uncharacterized protein</fullName>
    </submittedName>
</protein>
<dbReference type="AlphaFoldDB" id="A0A1J5QNC7"/>
<comment type="caution">
    <text evidence="1">The sequence shown here is derived from an EMBL/GenBank/DDBJ whole genome shotgun (WGS) entry which is preliminary data.</text>
</comment>
<proteinExistence type="predicted"/>